<evidence type="ECO:0000313" key="4">
    <source>
        <dbReference type="Proteomes" id="UP000224006"/>
    </source>
</evidence>
<dbReference type="InterPro" id="IPR032151">
    <property type="entry name" value="CFAP61_N"/>
</dbReference>
<feature type="compositionally biased region" description="Low complexity" evidence="1">
    <location>
        <begin position="1855"/>
        <end position="1869"/>
    </location>
</feature>
<feature type="compositionally biased region" description="Low complexity" evidence="1">
    <location>
        <begin position="1292"/>
        <end position="1302"/>
    </location>
</feature>
<gene>
    <name evidence="3" type="ORF">BESB_073570</name>
</gene>
<feature type="region of interest" description="Disordered" evidence="1">
    <location>
        <begin position="1118"/>
        <end position="1152"/>
    </location>
</feature>
<comment type="caution">
    <text evidence="3">The sequence shown here is derived from an EMBL/GenBank/DDBJ whole genome shotgun (WGS) entry which is preliminary data.</text>
</comment>
<dbReference type="OrthoDB" id="354872at2759"/>
<feature type="domain" description="Cilia- and flagella-associated protein 61 N-terminal" evidence="2">
    <location>
        <begin position="205"/>
        <end position="376"/>
    </location>
</feature>
<dbReference type="KEGG" id="bbes:BESB_073570"/>
<feature type="region of interest" description="Disordered" evidence="1">
    <location>
        <begin position="695"/>
        <end position="756"/>
    </location>
</feature>
<name>A0A2A9M887_BESBE</name>
<proteinExistence type="predicted"/>
<feature type="compositionally biased region" description="Low complexity" evidence="1">
    <location>
        <begin position="1118"/>
        <end position="1129"/>
    </location>
</feature>
<dbReference type="PANTHER" id="PTHR21178">
    <property type="entry name" value="CILIA- AND FLAGELLA-ASSOCIATED PROTEIN 61"/>
    <property type="match status" value="1"/>
</dbReference>
<feature type="region of interest" description="Disordered" evidence="1">
    <location>
        <begin position="1292"/>
        <end position="1312"/>
    </location>
</feature>
<sequence length="1932" mass="215378">MEHERRKEQQTRRYFSDTLRGVQSRFVGRYDHEGCVARQNLHNSCARFACKEDCPEIRRLLQEVLYEACGSQSADATHTERCGKELLEFFGNDTISSPDSLEFLEDLIDESYQCIVVEDTNGGIVGFAAFNHSPRLLTSEIQNEATHSSVLHSWPEWLQATYYDNRRSRLQSDTSIQNKVAAHGRRRSPYGSEDSSVILPSEVPDITPSNTLWINFLTYKSTTASAVLATLAEAMFASAFDLQNLLIFNRPRVRKPLPNLFDIFPAVVYAGVTEHKDSPRVHACTRSHFIRPLKIRKAKVEDYDDLVKVFDSATELRSGHYGEFFLAELIGGQDDRNTCLAAEAEGLAVGMAAFTTEVDINLLNNCFELENYDFLVDREYMNKIRTTRHVPYFHELNQVLDTKEAVMLILWQAHFTDSALRSASAITPGQALSAFSLFMKVDCLERQRVSTFLLEKWKALAASFAKADSIPGAGGGYGDIPAHRVGESVTGDTERDAYDSTIKVHQFCELLLTHPDIKMPPDDVSELLMALHWWADVPIYHPASDIARERLKSALQRLSRAALEHLSMTYGTSGWLQKLPIEHKNAFAINIFGLDKQWHSQALELILPAFSVFKDKDYCVVLQPSSAPVLPFMRYFSPEKKKLTSSFNQLLFLLHRQTLLTTPLFRQMRNSDVGAVLEKTASVGLRLSQEALMSAVDDPNGNGSDGAASNCDDAVGDDSSSSQMDDAEGSEDDNDSGPNSATPTLSRKNSENGDQPADSFVVVGTACGEVIAIAEIRSVRAPELQDMMLKYDIEPYLLHHQKQKIQEVRELLDDRRAKREARCKLRRLVEASIEEIERDEQIDDKLSYDAFGGHVVIKICLLDSAFQYYESLFLREIMRLARAKLLHMVVEPNDYVSPAFYQFFPVKPKAISAVKYLDTIAANHGYFACPTKAAGRPGQDATPERIKASVLGRRSTVHQALQFFKKHEASAPDSPIITRAHRPSLEPEMPAVYPSSSLSAVSHLVCRPSFLSSYPFTFFARIIVVGFSATAYSFLKNLLFANRTFHFKDITLLAPGGLPLLNRVTKPLLSQSTTDYDEASEIRRLLLDLRVRIVNRRIHRIDRRNKLIHLGAAGSLYSGPGSPSSSVGVCEDGSVQTAPPPETSGRQPLSEEGGLNSIVLPYDFLILTTGMQDAALQSIGVRSWGLPETPPAGTDAAAAAPREELTLDGNRGIADSGYPRQRRVNGCISSADPRLYHLLDEDGPYLVPLRWNPLTSVVVYGRSLDAYCLVHGLLSRDVPAQKITIILPPRSSTTASSTQLSTDKQSHGGDPEKHLVARSEFSVSQLELSELVWCSGREDPDDEMLPVSEFAEGEPMEVKCHDLLANLGVTLLEGYTLRGVVPDSRGRLKSILLEHPAAEGSERSGSEFASSAVSPHAVVAFKEEDEAFHSRRSFMEELADDWQSGGFLITADKRNVDGDVFEAVHESGLVYDGRLIVNRRFQIGFYLAASLIRRLNPLFLCTSHPAASSPFFGERLLDRRILRPPKELLVPFASVRGLFATPAVGELQAYLNYDPASSRESDGRNRLACLPRFSFPLCVQGVLPGALNFYRLSLCSRSSLGRPPSDSFSRARPSAPASASALPIQQPREGASTQAPQTFRDDGLREEGGRDVVEAATCVATDTLAHSWGDWIDSNAGDAQRWRHLLSIDGQVTQIELDELQRVRQFKYLGPTRLRLDTFFFLMGLPISFFNRVQEKRKAGDSEDLMAFFSEEERWFEALLHSRMAAFLRRQKSRLAQDERIKKYVHATIESLREKREAVCDSPSALQQHGAGDLSQREGDNSFSVLESVDSFPSITLATQPANTEKQESIGSHQGPESSPPISSSGFFPTGESLSKQRQFEQVHLAAGRLDDFHRCVDKDLKRSIQAELIDFLREHREELDAFYIPPKATYT</sequence>
<feature type="region of interest" description="Disordered" evidence="1">
    <location>
        <begin position="1841"/>
        <end position="1873"/>
    </location>
</feature>
<feature type="region of interest" description="Disordered" evidence="1">
    <location>
        <begin position="1605"/>
        <end position="1644"/>
    </location>
</feature>
<dbReference type="RefSeq" id="XP_029218214.1">
    <property type="nucleotide sequence ID" value="XM_029365730.1"/>
</dbReference>
<feature type="compositionally biased region" description="Polar residues" evidence="1">
    <location>
        <begin position="736"/>
        <end position="747"/>
    </location>
</feature>
<accession>A0A2A9M887</accession>
<dbReference type="Pfam" id="PF16092">
    <property type="entry name" value="CFAP61_N"/>
    <property type="match status" value="1"/>
</dbReference>
<feature type="region of interest" description="Disordered" evidence="1">
    <location>
        <begin position="174"/>
        <end position="195"/>
    </location>
</feature>
<dbReference type="EMBL" id="NWUJ01000007">
    <property type="protein sequence ID" value="PFH34205.1"/>
    <property type="molecule type" value="Genomic_DNA"/>
</dbReference>
<reference evidence="3 4" key="1">
    <citation type="submission" date="2017-09" db="EMBL/GenBank/DDBJ databases">
        <title>Genome sequencing of Besnoitia besnoiti strain Bb-Ger1.</title>
        <authorList>
            <person name="Schares G."/>
            <person name="Venepally P."/>
            <person name="Lorenzi H.A."/>
        </authorList>
    </citation>
    <scope>NUCLEOTIDE SEQUENCE [LARGE SCALE GENOMIC DNA]</scope>
    <source>
        <strain evidence="3 4">Bb-Ger1</strain>
    </source>
</reference>
<dbReference type="SUPFAM" id="SSF55729">
    <property type="entry name" value="Acyl-CoA N-acyltransferases (Nat)"/>
    <property type="match status" value="1"/>
</dbReference>
<organism evidence="3 4">
    <name type="scientific">Besnoitia besnoiti</name>
    <name type="common">Apicomplexan protozoan</name>
    <dbReference type="NCBI Taxonomy" id="94643"/>
    <lineage>
        <taxon>Eukaryota</taxon>
        <taxon>Sar</taxon>
        <taxon>Alveolata</taxon>
        <taxon>Apicomplexa</taxon>
        <taxon>Conoidasida</taxon>
        <taxon>Coccidia</taxon>
        <taxon>Eucoccidiorida</taxon>
        <taxon>Eimeriorina</taxon>
        <taxon>Sarcocystidae</taxon>
        <taxon>Besnoitia</taxon>
    </lineage>
</organism>
<dbReference type="InterPro" id="IPR016181">
    <property type="entry name" value="Acyl_CoA_acyltransferase"/>
</dbReference>
<evidence type="ECO:0000259" key="2">
    <source>
        <dbReference type="Pfam" id="PF16092"/>
    </source>
</evidence>
<dbReference type="InterPro" id="IPR038884">
    <property type="entry name" value="CFAP61"/>
</dbReference>
<evidence type="ECO:0000256" key="1">
    <source>
        <dbReference type="SAM" id="MobiDB-lite"/>
    </source>
</evidence>
<feature type="compositionally biased region" description="Polar residues" evidence="1">
    <location>
        <begin position="1841"/>
        <end position="1852"/>
    </location>
</feature>
<dbReference type="STRING" id="94643.A0A2A9M887"/>
<evidence type="ECO:0000313" key="3">
    <source>
        <dbReference type="EMBL" id="PFH34205.1"/>
    </source>
</evidence>
<dbReference type="PANTHER" id="PTHR21178:SF8">
    <property type="entry name" value="CILIA- AND FLAGELLA-ASSOCIATED PROTEIN 61"/>
    <property type="match status" value="1"/>
</dbReference>
<dbReference type="GeneID" id="40312283"/>
<feature type="compositionally biased region" description="Acidic residues" evidence="1">
    <location>
        <begin position="725"/>
        <end position="735"/>
    </location>
</feature>
<dbReference type="VEuPathDB" id="ToxoDB:BESB_073570"/>
<feature type="compositionally biased region" description="Low complexity" evidence="1">
    <location>
        <begin position="1605"/>
        <end position="1623"/>
    </location>
</feature>
<keyword evidence="4" id="KW-1185">Reference proteome</keyword>
<protein>
    <recommendedName>
        <fullName evidence="2">Cilia- and flagella-associated protein 61 N-terminal domain-containing protein</fullName>
    </recommendedName>
</protein>
<dbReference type="Proteomes" id="UP000224006">
    <property type="component" value="Unassembled WGS sequence"/>
</dbReference>